<keyword evidence="4" id="KW-0479">Metal-binding</keyword>
<evidence type="ECO:0000313" key="13">
    <source>
        <dbReference type="EMBL" id="KZT13156.1"/>
    </source>
</evidence>
<evidence type="ECO:0000256" key="3">
    <source>
        <dbReference type="ARBA" id="ARBA00022692"/>
    </source>
</evidence>
<dbReference type="GO" id="GO:0120547">
    <property type="term" value="F:heme A synthase activity"/>
    <property type="evidence" value="ECO:0007669"/>
    <property type="project" value="UniProtKB-EC"/>
</dbReference>
<gene>
    <name evidence="13" type="ORF">LAESUDRAFT_754156</name>
</gene>
<protein>
    <submittedName>
        <fullName evidence="13">COX15-CtaA-domain-containing protein</fullName>
    </submittedName>
</protein>
<dbReference type="GO" id="GO:0046872">
    <property type="term" value="F:metal ion binding"/>
    <property type="evidence" value="ECO:0007669"/>
    <property type="project" value="UniProtKB-KW"/>
</dbReference>
<name>A0A165IJA4_9APHY</name>
<dbReference type="GeneID" id="63828881"/>
<keyword evidence="6" id="KW-0560">Oxidoreductase</keyword>
<keyword evidence="7" id="KW-0408">Iron</keyword>
<keyword evidence="5 12" id="KW-1133">Transmembrane helix</keyword>
<sequence length="500" mass="55462">MSLLGAWTRGVSFGSRSLYAAFPRQPCFRALHGTNIAAKPLLRQIPRSSPQTLWTRASTLQDAFRRVSLLTQGRNLSLRATRRPPFDPRFFSNNAAQVAPELPVLSPPPVAGWLIFSSVLVFAVIVVGGVTRLTESGLSITEWRPITGILPPLSQAQWNEEFEKYKATPEFKLLNHSITVDEFKDIFYMEWGHRVLGRLIGIAFVVPLTYFVVRKRLSASMPKQLFGMALLIGAQGVLGWYMVKSGLEDSLMEIPGAVPRVSQYRLAAHLGTAFVLYAGMFWTGLAALYDWRYAKKGKWGGLKGDAAQWKTILENPHVKRFARYSKALTALVFITALSGAFVAGLDAGLLYNEFPLMGGRLAPPKDELFSTAYAKAPDGSDIWWRNIFENPTTVQFDHRCLAITTYAATWWLYAMTRKPALRAVLPPLARRMAISAFAMANIQVLLGISTLLYLVPIPLAAAHQAGSVLLLTTMVQLLLALRRPGAAARMWRQALQANGK</sequence>
<evidence type="ECO:0000256" key="6">
    <source>
        <dbReference type="ARBA" id="ARBA00023002"/>
    </source>
</evidence>
<feature type="transmembrane region" description="Helical" evidence="12">
    <location>
        <begin position="396"/>
        <end position="413"/>
    </location>
</feature>
<dbReference type="GO" id="GO:0006784">
    <property type="term" value="P:heme A biosynthetic process"/>
    <property type="evidence" value="ECO:0007669"/>
    <property type="project" value="InterPro"/>
</dbReference>
<dbReference type="OrthoDB" id="1726137at2759"/>
<dbReference type="PANTHER" id="PTHR23289">
    <property type="entry name" value="CYTOCHROME C OXIDASE ASSEMBLY PROTEIN COX15"/>
    <property type="match status" value="1"/>
</dbReference>
<feature type="transmembrane region" description="Helical" evidence="12">
    <location>
        <begin position="195"/>
        <end position="213"/>
    </location>
</feature>
<evidence type="ECO:0000256" key="5">
    <source>
        <dbReference type="ARBA" id="ARBA00022989"/>
    </source>
</evidence>
<comment type="cofactor">
    <cofactor evidence="1">
        <name>heme b</name>
        <dbReference type="ChEBI" id="CHEBI:60344"/>
    </cofactor>
</comment>
<comment type="subcellular location">
    <subcellularLocation>
        <location evidence="2">Membrane</location>
        <topology evidence="2">Multi-pass membrane protein</topology>
    </subcellularLocation>
</comment>
<comment type="catalytic activity">
    <reaction evidence="11">
        <text>Fe(II)-heme o + 2 A + H2O = Fe(II)-heme a + 2 AH2</text>
        <dbReference type="Rhea" id="RHEA:63388"/>
        <dbReference type="ChEBI" id="CHEBI:13193"/>
        <dbReference type="ChEBI" id="CHEBI:15377"/>
        <dbReference type="ChEBI" id="CHEBI:17499"/>
        <dbReference type="ChEBI" id="CHEBI:60530"/>
        <dbReference type="ChEBI" id="CHEBI:61715"/>
        <dbReference type="EC" id="1.17.99.9"/>
    </reaction>
    <physiologicalReaction direction="left-to-right" evidence="11">
        <dbReference type="Rhea" id="RHEA:63389"/>
    </physiologicalReaction>
</comment>
<keyword evidence="8" id="KW-0350">Heme biosynthesis</keyword>
<feature type="transmembrane region" description="Helical" evidence="12">
    <location>
        <begin position="266"/>
        <end position="289"/>
    </location>
</feature>
<feature type="transmembrane region" description="Helical" evidence="12">
    <location>
        <begin position="225"/>
        <end position="243"/>
    </location>
</feature>
<feature type="transmembrane region" description="Helical" evidence="12">
    <location>
        <begin position="461"/>
        <end position="481"/>
    </location>
</feature>
<dbReference type="FunCoup" id="A0A165IJA4">
    <property type="interactions" value="581"/>
</dbReference>
<evidence type="ECO:0000256" key="1">
    <source>
        <dbReference type="ARBA" id="ARBA00001970"/>
    </source>
</evidence>
<dbReference type="STRING" id="1314785.A0A165IJA4"/>
<dbReference type="InterPro" id="IPR023754">
    <property type="entry name" value="HemeA_Synthase_type2"/>
</dbReference>
<evidence type="ECO:0000256" key="2">
    <source>
        <dbReference type="ARBA" id="ARBA00004141"/>
    </source>
</evidence>
<dbReference type="GO" id="GO:0016653">
    <property type="term" value="F:oxidoreductase activity, acting on NAD(P)H, heme protein as acceptor"/>
    <property type="evidence" value="ECO:0007669"/>
    <property type="project" value="TreeGrafter"/>
</dbReference>
<feature type="transmembrane region" description="Helical" evidence="12">
    <location>
        <begin position="434"/>
        <end position="455"/>
    </location>
</feature>
<dbReference type="InParanoid" id="A0A165IJA4"/>
<evidence type="ECO:0000256" key="7">
    <source>
        <dbReference type="ARBA" id="ARBA00023004"/>
    </source>
</evidence>
<evidence type="ECO:0000256" key="10">
    <source>
        <dbReference type="ARBA" id="ARBA00044501"/>
    </source>
</evidence>
<dbReference type="HAMAP" id="MF_01665">
    <property type="entry name" value="HemeA_synth_type2"/>
    <property type="match status" value="1"/>
</dbReference>
<dbReference type="Proteomes" id="UP000076871">
    <property type="component" value="Unassembled WGS sequence"/>
</dbReference>
<keyword evidence="14" id="KW-1185">Reference proteome</keyword>
<proteinExistence type="inferred from homology"/>
<organism evidence="13 14">
    <name type="scientific">Laetiporus sulphureus 93-53</name>
    <dbReference type="NCBI Taxonomy" id="1314785"/>
    <lineage>
        <taxon>Eukaryota</taxon>
        <taxon>Fungi</taxon>
        <taxon>Dikarya</taxon>
        <taxon>Basidiomycota</taxon>
        <taxon>Agaricomycotina</taxon>
        <taxon>Agaricomycetes</taxon>
        <taxon>Polyporales</taxon>
        <taxon>Laetiporus</taxon>
    </lineage>
</organism>
<accession>A0A165IJA4</accession>
<evidence type="ECO:0000256" key="11">
    <source>
        <dbReference type="ARBA" id="ARBA00048044"/>
    </source>
</evidence>
<evidence type="ECO:0000256" key="12">
    <source>
        <dbReference type="SAM" id="Phobius"/>
    </source>
</evidence>
<feature type="transmembrane region" description="Helical" evidence="12">
    <location>
        <begin position="110"/>
        <end position="130"/>
    </location>
</feature>
<evidence type="ECO:0000313" key="14">
    <source>
        <dbReference type="Proteomes" id="UP000076871"/>
    </source>
</evidence>
<dbReference type="RefSeq" id="XP_040770666.1">
    <property type="nucleotide sequence ID" value="XM_040911853.1"/>
</dbReference>
<dbReference type="PANTHER" id="PTHR23289:SF2">
    <property type="entry name" value="CYTOCHROME C OXIDASE ASSEMBLY PROTEIN COX15 HOMOLOG"/>
    <property type="match status" value="1"/>
</dbReference>
<feature type="transmembrane region" description="Helical" evidence="12">
    <location>
        <begin position="327"/>
        <end position="351"/>
    </location>
</feature>
<evidence type="ECO:0000256" key="4">
    <source>
        <dbReference type="ARBA" id="ARBA00022723"/>
    </source>
</evidence>
<keyword evidence="9 12" id="KW-0472">Membrane</keyword>
<dbReference type="GO" id="GO:0005743">
    <property type="term" value="C:mitochondrial inner membrane"/>
    <property type="evidence" value="ECO:0007669"/>
    <property type="project" value="TreeGrafter"/>
</dbReference>
<dbReference type="EMBL" id="KV427605">
    <property type="protein sequence ID" value="KZT13156.1"/>
    <property type="molecule type" value="Genomic_DNA"/>
</dbReference>
<evidence type="ECO:0000256" key="8">
    <source>
        <dbReference type="ARBA" id="ARBA00023133"/>
    </source>
</evidence>
<comment type="pathway">
    <text evidence="10">Porphyrin-containing compound metabolism; heme A biosynthesis; heme A from heme O: step 1/1.</text>
</comment>
<evidence type="ECO:0000256" key="9">
    <source>
        <dbReference type="ARBA" id="ARBA00023136"/>
    </source>
</evidence>
<reference evidence="13 14" key="1">
    <citation type="journal article" date="2016" name="Mol. Biol. Evol.">
        <title>Comparative Genomics of Early-Diverging Mushroom-Forming Fungi Provides Insights into the Origins of Lignocellulose Decay Capabilities.</title>
        <authorList>
            <person name="Nagy L.G."/>
            <person name="Riley R."/>
            <person name="Tritt A."/>
            <person name="Adam C."/>
            <person name="Daum C."/>
            <person name="Floudas D."/>
            <person name="Sun H."/>
            <person name="Yadav J.S."/>
            <person name="Pangilinan J."/>
            <person name="Larsson K.H."/>
            <person name="Matsuura K."/>
            <person name="Barry K."/>
            <person name="Labutti K."/>
            <person name="Kuo R."/>
            <person name="Ohm R.A."/>
            <person name="Bhattacharya S.S."/>
            <person name="Shirouzu T."/>
            <person name="Yoshinaga Y."/>
            <person name="Martin F.M."/>
            <person name="Grigoriev I.V."/>
            <person name="Hibbett D.S."/>
        </authorList>
    </citation>
    <scope>NUCLEOTIDE SEQUENCE [LARGE SCALE GENOMIC DNA]</scope>
    <source>
        <strain evidence="13 14">93-53</strain>
    </source>
</reference>
<dbReference type="InterPro" id="IPR003780">
    <property type="entry name" value="COX15/CtaA_fam"/>
</dbReference>
<dbReference type="AlphaFoldDB" id="A0A165IJA4"/>
<keyword evidence="3 12" id="KW-0812">Transmembrane</keyword>
<dbReference type="Pfam" id="PF02628">
    <property type="entry name" value="COX15-CtaA"/>
    <property type="match status" value="1"/>
</dbReference>